<dbReference type="PROSITE" id="PS51318">
    <property type="entry name" value="TAT"/>
    <property type="match status" value="1"/>
</dbReference>
<dbReference type="EMBL" id="CP034345">
    <property type="protein sequence ID" value="QGX94551.1"/>
    <property type="molecule type" value="Genomic_DNA"/>
</dbReference>
<dbReference type="Pfam" id="PF13618">
    <property type="entry name" value="Gluconate_2-dh3"/>
    <property type="match status" value="1"/>
</dbReference>
<gene>
    <name evidence="1" type="ORF">EI982_06990</name>
</gene>
<dbReference type="RefSeq" id="WP_157688828.1">
    <property type="nucleotide sequence ID" value="NZ_CP034345.1"/>
</dbReference>
<reference evidence="1 2" key="1">
    <citation type="submission" date="2018-12" db="EMBL/GenBank/DDBJ databases">
        <title>Complete genome sequence of Haloplanus rallus MBLA0036.</title>
        <authorList>
            <person name="Nam Y.-d."/>
            <person name="Kang J."/>
            <person name="Chung W.-H."/>
            <person name="Park Y.S."/>
        </authorList>
    </citation>
    <scope>NUCLEOTIDE SEQUENCE [LARGE SCALE GENOMIC DNA]</scope>
    <source>
        <strain evidence="1 2">MBLA0036</strain>
    </source>
</reference>
<evidence type="ECO:0000313" key="2">
    <source>
        <dbReference type="Proteomes" id="UP000428325"/>
    </source>
</evidence>
<dbReference type="KEGG" id="hra:EI982_06990"/>
<dbReference type="Proteomes" id="UP000428325">
    <property type="component" value="Chromosome"/>
</dbReference>
<sequence>MDLTRRDAVAALAATGGAVAVGRTLLDDDQSADATAADADVPEDALATLVAVAEVVYPDAATGVDDFVETYVSGRVADDDERRAGVVDAAAELDATARDWFDTPLTELDPGTLDGMLRDLRVDASDPDPNGGIPGRVRFYVVNELLYAFYASPTGGRLVGIENPIGHPGGTESYRRAGMEDHG</sequence>
<dbReference type="InterPro" id="IPR027056">
    <property type="entry name" value="Gluconate_2DH_su3"/>
</dbReference>
<name>A0A6B9F8E4_9EURY</name>
<accession>A0A6B9F8E4</accession>
<dbReference type="GeneID" id="99245849"/>
<evidence type="ECO:0000313" key="1">
    <source>
        <dbReference type="EMBL" id="QGX94551.1"/>
    </source>
</evidence>
<dbReference type="InterPro" id="IPR006311">
    <property type="entry name" value="TAT_signal"/>
</dbReference>
<protein>
    <submittedName>
        <fullName evidence="1">Gluconate 2-dehydrogenase subunit 3 family protein</fullName>
    </submittedName>
</protein>
<proteinExistence type="predicted"/>
<dbReference type="AlphaFoldDB" id="A0A6B9F8E4"/>
<organism evidence="1 2">
    <name type="scientific">Haloplanus rallus</name>
    <dbReference type="NCBI Taxonomy" id="1816183"/>
    <lineage>
        <taxon>Archaea</taxon>
        <taxon>Methanobacteriati</taxon>
        <taxon>Methanobacteriota</taxon>
        <taxon>Stenosarchaea group</taxon>
        <taxon>Halobacteria</taxon>
        <taxon>Halobacteriales</taxon>
        <taxon>Haloferacaceae</taxon>
        <taxon>Haloplanus</taxon>
    </lineage>
</organism>
<dbReference type="OrthoDB" id="198474at2157"/>
<keyword evidence="2" id="KW-1185">Reference proteome</keyword>